<proteinExistence type="predicted"/>
<keyword evidence="2" id="KW-1185">Reference proteome</keyword>
<evidence type="ECO:0000313" key="1">
    <source>
        <dbReference type="EMBL" id="BDE06882.1"/>
    </source>
</evidence>
<reference evidence="1 2" key="1">
    <citation type="journal article" date="2022" name="ISME Commun">
        <title>Vulcanimicrobium alpinus gen. nov. sp. nov., the first cultivated representative of the candidate phylum 'Eremiobacterota', is a metabolically versatile aerobic anoxygenic phototroph.</title>
        <authorList>
            <person name="Yabe S."/>
            <person name="Muto K."/>
            <person name="Abe K."/>
            <person name="Yokota A."/>
            <person name="Staudigel H."/>
            <person name="Tebo B.M."/>
        </authorList>
    </citation>
    <scope>NUCLEOTIDE SEQUENCE [LARGE SCALE GENOMIC DNA]</scope>
    <source>
        <strain evidence="1 2">WC8-2</strain>
    </source>
</reference>
<dbReference type="KEGG" id="vab:WPS_21580"/>
<dbReference type="EMBL" id="AP025523">
    <property type="protein sequence ID" value="BDE06882.1"/>
    <property type="molecule type" value="Genomic_DNA"/>
</dbReference>
<organism evidence="1 2">
    <name type="scientific">Vulcanimicrobium alpinum</name>
    <dbReference type="NCBI Taxonomy" id="3016050"/>
    <lineage>
        <taxon>Bacteria</taxon>
        <taxon>Bacillati</taxon>
        <taxon>Vulcanimicrobiota</taxon>
        <taxon>Vulcanimicrobiia</taxon>
        <taxon>Vulcanimicrobiales</taxon>
        <taxon>Vulcanimicrobiaceae</taxon>
        <taxon>Vulcanimicrobium</taxon>
    </lineage>
</organism>
<dbReference type="AlphaFoldDB" id="A0AAN2CAR6"/>
<dbReference type="Pfam" id="PF11948">
    <property type="entry name" value="DUF3465"/>
    <property type="match status" value="1"/>
</dbReference>
<sequence>MEVTYAGTVLTLPRFFHGKHSRYEHEQFDCRDARGATFRVIDNVTIGPRIPVRPGDHVTVKGELVHDRGAPPIVHFTHHDPWKTHEDGFVRLDGRTYA</sequence>
<name>A0AAN2CAR6_UNVUL</name>
<gene>
    <name evidence="1" type="ORF">WPS_21580</name>
</gene>
<evidence type="ECO:0000313" key="2">
    <source>
        <dbReference type="Proteomes" id="UP001317532"/>
    </source>
</evidence>
<dbReference type="InterPro" id="IPR021856">
    <property type="entry name" value="DUF3465"/>
</dbReference>
<accession>A0AAN2CAR6</accession>
<protein>
    <recommendedName>
        <fullName evidence="3">DUF3465 domain-containing protein</fullName>
    </recommendedName>
</protein>
<dbReference type="Proteomes" id="UP001317532">
    <property type="component" value="Chromosome"/>
</dbReference>
<evidence type="ECO:0008006" key="3">
    <source>
        <dbReference type="Google" id="ProtNLM"/>
    </source>
</evidence>